<accession>A0A1G2LUQ6</accession>
<sequence length="332" mass="37798">MAPILLFYSLGYRLDKNFRIGRTGGLYVSSPVSGSEIFVKNKQEKKTNILQNGLFLQNLKTGIYPILITKDGYWPWLKNLEIKEGLVTETRAILVSKNPAGEMILKGNFSAIWASPNDNILLLEENKAGGVYATFYLPDTKTFLTSASSETAKLLSFKSGISKTFWGNETILLKGEKNVIRAAFDFSRQTVKASLEPIDDFSIDHKKEKLTLRKKERLWQDDKVNAIWLEWLADKESIPYYLCDIKPCENTSYLISNFRFPIKNADFFPGRRDVVLAATYNSVFTLEIDNRGGRLSFPIYKGKEPTFAVFPNEQKVYIIDDGAFFVVSLEEK</sequence>
<evidence type="ECO:0000313" key="2">
    <source>
        <dbReference type="Proteomes" id="UP000178116"/>
    </source>
</evidence>
<evidence type="ECO:0008006" key="3">
    <source>
        <dbReference type="Google" id="ProtNLM"/>
    </source>
</evidence>
<reference evidence="1 2" key="1">
    <citation type="journal article" date="2016" name="Nat. Commun.">
        <title>Thousands of microbial genomes shed light on interconnected biogeochemical processes in an aquifer system.</title>
        <authorList>
            <person name="Anantharaman K."/>
            <person name="Brown C.T."/>
            <person name="Hug L.A."/>
            <person name="Sharon I."/>
            <person name="Castelle C.J."/>
            <person name="Probst A.J."/>
            <person name="Thomas B.C."/>
            <person name="Singh A."/>
            <person name="Wilkins M.J."/>
            <person name="Karaoz U."/>
            <person name="Brodie E.L."/>
            <person name="Williams K.H."/>
            <person name="Hubbard S.S."/>
            <person name="Banfield J.F."/>
        </authorList>
    </citation>
    <scope>NUCLEOTIDE SEQUENCE [LARGE SCALE GENOMIC DNA]</scope>
</reference>
<name>A0A1G2LUQ6_9BACT</name>
<dbReference type="AlphaFoldDB" id="A0A1G2LUQ6"/>
<proteinExistence type="predicted"/>
<gene>
    <name evidence="1" type="ORF">A3A10_01875</name>
</gene>
<protein>
    <recommendedName>
        <fullName evidence="3">PEGA domain-containing protein</fullName>
    </recommendedName>
</protein>
<dbReference type="EMBL" id="MHRA01000024">
    <property type="protein sequence ID" value="OHA15326.1"/>
    <property type="molecule type" value="Genomic_DNA"/>
</dbReference>
<comment type="caution">
    <text evidence="1">The sequence shown here is derived from an EMBL/GenBank/DDBJ whole genome shotgun (WGS) entry which is preliminary data.</text>
</comment>
<dbReference type="Proteomes" id="UP000178116">
    <property type="component" value="Unassembled WGS sequence"/>
</dbReference>
<organism evidence="1 2">
    <name type="scientific">Candidatus Tagabacteria bacterium RIFCSPLOWO2_01_FULL_42_9</name>
    <dbReference type="NCBI Taxonomy" id="1802296"/>
    <lineage>
        <taxon>Bacteria</taxon>
        <taxon>Candidatus Tagaibacteriota</taxon>
    </lineage>
</organism>
<evidence type="ECO:0000313" key="1">
    <source>
        <dbReference type="EMBL" id="OHA15326.1"/>
    </source>
</evidence>